<evidence type="ECO:0000256" key="1">
    <source>
        <dbReference type="ARBA" id="ARBA00011069"/>
    </source>
</evidence>
<dbReference type="EMBL" id="CAJOBJ010155102">
    <property type="protein sequence ID" value="CAF4822995.1"/>
    <property type="molecule type" value="Genomic_DNA"/>
</dbReference>
<reference evidence="4" key="1">
    <citation type="submission" date="2021-02" db="EMBL/GenBank/DDBJ databases">
        <authorList>
            <person name="Nowell W R."/>
        </authorList>
    </citation>
    <scope>NUCLEOTIDE SEQUENCE</scope>
</reference>
<evidence type="ECO:0000256" key="2">
    <source>
        <dbReference type="ARBA" id="ARBA00014454"/>
    </source>
</evidence>
<dbReference type="GO" id="GO:0003723">
    <property type="term" value="F:RNA binding"/>
    <property type="evidence" value="ECO:0007669"/>
    <property type="project" value="TreeGrafter"/>
</dbReference>
<protein>
    <recommendedName>
        <fullName evidence="2">BUD13 homolog</fullName>
    </recommendedName>
</protein>
<feature type="non-terminal residue" evidence="4">
    <location>
        <position position="1"/>
    </location>
</feature>
<dbReference type="Pfam" id="PF09736">
    <property type="entry name" value="Bud13"/>
    <property type="match status" value="1"/>
</dbReference>
<evidence type="ECO:0000313" key="3">
    <source>
        <dbReference type="EMBL" id="CAF4607430.1"/>
    </source>
</evidence>
<evidence type="ECO:0000313" key="4">
    <source>
        <dbReference type="EMBL" id="CAF4697847.1"/>
    </source>
</evidence>
<comment type="caution">
    <text evidence="4">The sequence shown here is derived from an EMBL/GenBank/DDBJ whole genome shotgun (WGS) entry which is preliminary data.</text>
</comment>
<name>A0A8S3AE17_9BILA</name>
<dbReference type="GO" id="GO:0000398">
    <property type="term" value="P:mRNA splicing, via spliceosome"/>
    <property type="evidence" value="ECO:0007669"/>
    <property type="project" value="TreeGrafter"/>
</dbReference>
<sequence length="74" mass="8968">RRRLAEHKEQLAERYQKWGRGLAQVRQAEDSVNDYLELAAKPLARYRDDTDLDAMLKQREREGKYIRYILEIFN</sequence>
<dbReference type="Proteomes" id="UP000681967">
    <property type="component" value="Unassembled WGS sequence"/>
</dbReference>
<dbReference type="Proteomes" id="UP000676336">
    <property type="component" value="Unassembled WGS sequence"/>
</dbReference>
<evidence type="ECO:0000313" key="5">
    <source>
        <dbReference type="EMBL" id="CAF4822995.1"/>
    </source>
</evidence>
<dbReference type="InterPro" id="IPR018609">
    <property type="entry name" value="Bud13"/>
</dbReference>
<gene>
    <name evidence="4" type="ORF">BYL167_LOCUS43978</name>
    <name evidence="5" type="ORF">GIL414_LOCUS48099</name>
    <name evidence="3" type="ORF">SMN809_LOCUS39332</name>
</gene>
<dbReference type="InterPro" id="IPR051112">
    <property type="entry name" value="CWC26_splicing_factor"/>
</dbReference>
<dbReference type="Proteomes" id="UP000681720">
    <property type="component" value="Unassembled WGS sequence"/>
</dbReference>
<comment type="similarity">
    <text evidence="1">Belongs to the CWC26 family.</text>
</comment>
<dbReference type="GO" id="GO:0005684">
    <property type="term" value="C:U2-type spliceosomal complex"/>
    <property type="evidence" value="ECO:0007669"/>
    <property type="project" value="TreeGrafter"/>
</dbReference>
<organism evidence="4 6">
    <name type="scientific">Rotaria magnacalcarata</name>
    <dbReference type="NCBI Taxonomy" id="392030"/>
    <lineage>
        <taxon>Eukaryota</taxon>
        <taxon>Metazoa</taxon>
        <taxon>Spiralia</taxon>
        <taxon>Gnathifera</taxon>
        <taxon>Rotifera</taxon>
        <taxon>Eurotatoria</taxon>
        <taxon>Bdelloidea</taxon>
        <taxon>Philodinida</taxon>
        <taxon>Philodinidae</taxon>
        <taxon>Rotaria</taxon>
    </lineage>
</organism>
<evidence type="ECO:0000313" key="6">
    <source>
        <dbReference type="Proteomes" id="UP000681967"/>
    </source>
</evidence>
<proteinExistence type="inferred from homology"/>
<dbReference type="PANTHER" id="PTHR31809">
    <property type="entry name" value="BUD13 HOMOLOG"/>
    <property type="match status" value="1"/>
</dbReference>
<dbReference type="EMBL" id="CAJOBH010118353">
    <property type="protein sequence ID" value="CAF4697847.1"/>
    <property type="molecule type" value="Genomic_DNA"/>
</dbReference>
<dbReference type="AlphaFoldDB" id="A0A8S3AE17"/>
<accession>A0A8S3AE17</accession>
<dbReference type="GO" id="GO:0070274">
    <property type="term" value="C:RES complex"/>
    <property type="evidence" value="ECO:0007669"/>
    <property type="project" value="TreeGrafter"/>
</dbReference>
<dbReference type="EMBL" id="CAJOBI010105295">
    <property type="protein sequence ID" value="CAF4607430.1"/>
    <property type="molecule type" value="Genomic_DNA"/>
</dbReference>
<dbReference type="PANTHER" id="PTHR31809:SF0">
    <property type="entry name" value="BUD13 HOMOLOG"/>
    <property type="match status" value="1"/>
</dbReference>